<keyword evidence="1" id="KW-0418">Kinase</keyword>
<accession>A0A4R6B2V1</accession>
<dbReference type="Gene3D" id="3.30.565.10">
    <property type="entry name" value="Histidine kinase-like ATPase, C-terminal domain"/>
    <property type="match status" value="1"/>
</dbReference>
<evidence type="ECO:0000313" key="4">
    <source>
        <dbReference type="Proteomes" id="UP000294562"/>
    </source>
</evidence>
<keyword evidence="1" id="KW-0723">Serine/threonine-protein kinase</keyword>
<keyword evidence="3" id="KW-0067">ATP-binding</keyword>
<protein>
    <submittedName>
        <fullName evidence="3">ATP-binding protein</fullName>
    </submittedName>
</protein>
<dbReference type="PANTHER" id="PTHR35526">
    <property type="entry name" value="ANTI-SIGMA-F FACTOR RSBW-RELATED"/>
    <property type="match status" value="1"/>
</dbReference>
<proteinExistence type="predicted"/>
<gene>
    <name evidence="3" type="ORF">E2L05_05185</name>
</gene>
<dbReference type="InterPro" id="IPR050267">
    <property type="entry name" value="Anti-sigma-factor_SerPK"/>
</dbReference>
<evidence type="ECO:0000313" key="3">
    <source>
        <dbReference type="EMBL" id="TDL90494.1"/>
    </source>
</evidence>
<dbReference type="CDD" id="cd16936">
    <property type="entry name" value="HATPase_RsbW-like"/>
    <property type="match status" value="1"/>
</dbReference>
<evidence type="ECO:0000259" key="2">
    <source>
        <dbReference type="Pfam" id="PF13581"/>
    </source>
</evidence>
<feature type="domain" description="Histidine kinase/HSP90-like ATPase" evidence="2">
    <location>
        <begin position="9"/>
        <end position="132"/>
    </location>
</feature>
<dbReference type="OrthoDB" id="7507932at2"/>
<dbReference type="PANTHER" id="PTHR35526:SF3">
    <property type="entry name" value="ANTI-SIGMA-F FACTOR RSBW"/>
    <property type="match status" value="1"/>
</dbReference>
<name>A0A4R6B2V1_9RHOB</name>
<comment type="caution">
    <text evidence="3">The sequence shown here is derived from an EMBL/GenBank/DDBJ whole genome shotgun (WGS) entry which is preliminary data.</text>
</comment>
<dbReference type="Proteomes" id="UP000294562">
    <property type="component" value="Unassembled WGS sequence"/>
</dbReference>
<dbReference type="EMBL" id="SMZO01000008">
    <property type="protein sequence ID" value="TDL90494.1"/>
    <property type="molecule type" value="Genomic_DNA"/>
</dbReference>
<dbReference type="AlphaFoldDB" id="A0A4R6B2V1"/>
<dbReference type="Pfam" id="PF13581">
    <property type="entry name" value="HATPase_c_2"/>
    <property type="match status" value="1"/>
</dbReference>
<dbReference type="InterPro" id="IPR036890">
    <property type="entry name" value="HATPase_C_sf"/>
</dbReference>
<reference evidence="3 4" key="1">
    <citation type="submission" date="2019-03" db="EMBL/GenBank/DDBJ databases">
        <title>Rhodobacteraceae bacterium SM1902, a new member of the family Rhodobacteraceae isolated from Yantai.</title>
        <authorList>
            <person name="Sun Y."/>
        </authorList>
    </citation>
    <scope>NUCLEOTIDE SEQUENCE [LARGE SCALE GENOMIC DNA]</scope>
    <source>
        <strain evidence="3 4">SM1902</strain>
    </source>
</reference>
<sequence length="141" mass="15318">MKPMTFSMAAKIDDVDPMVLQLKAIAETVLDPDRVVAFEIAISEALTNVVRHGMIGREDESVAIDLQPKDDGLVVVISETGTPVPPELIANISDLDDLDQFAESGRGIALIKACADSLEYASENGINRLFLRFSNSTELEK</sequence>
<keyword evidence="4" id="KW-1185">Reference proteome</keyword>
<organism evidence="3 4">
    <name type="scientific">Meridianimarinicoccus aquatilis</name>
    <dbReference type="NCBI Taxonomy" id="2552766"/>
    <lineage>
        <taxon>Bacteria</taxon>
        <taxon>Pseudomonadati</taxon>
        <taxon>Pseudomonadota</taxon>
        <taxon>Alphaproteobacteria</taxon>
        <taxon>Rhodobacterales</taxon>
        <taxon>Paracoccaceae</taxon>
        <taxon>Meridianimarinicoccus</taxon>
    </lineage>
</organism>
<evidence type="ECO:0000256" key="1">
    <source>
        <dbReference type="ARBA" id="ARBA00022527"/>
    </source>
</evidence>
<keyword evidence="1" id="KW-0808">Transferase</keyword>
<keyword evidence="3" id="KW-0547">Nucleotide-binding</keyword>
<dbReference type="SUPFAM" id="SSF55874">
    <property type="entry name" value="ATPase domain of HSP90 chaperone/DNA topoisomerase II/histidine kinase"/>
    <property type="match status" value="1"/>
</dbReference>
<dbReference type="GO" id="GO:0005524">
    <property type="term" value="F:ATP binding"/>
    <property type="evidence" value="ECO:0007669"/>
    <property type="project" value="UniProtKB-KW"/>
</dbReference>
<dbReference type="InterPro" id="IPR003594">
    <property type="entry name" value="HATPase_dom"/>
</dbReference>
<dbReference type="GO" id="GO:0004674">
    <property type="term" value="F:protein serine/threonine kinase activity"/>
    <property type="evidence" value="ECO:0007669"/>
    <property type="project" value="UniProtKB-KW"/>
</dbReference>